<dbReference type="AlphaFoldDB" id="A0A347U561"/>
<protein>
    <submittedName>
        <fullName evidence="2">Uncharacterized protein</fullName>
    </submittedName>
</protein>
<organism evidence="2 4">
    <name type="scientific">Arcobacter ellisii</name>
    <dbReference type="NCBI Taxonomy" id="913109"/>
    <lineage>
        <taxon>Bacteria</taxon>
        <taxon>Pseudomonadati</taxon>
        <taxon>Campylobacterota</taxon>
        <taxon>Epsilonproteobacteria</taxon>
        <taxon>Campylobacterales</taxon>
        <taxon>Arcobacteraceae</taxon>
        <taxon>Arcobacter</taxon>
    </lineage>
</organism>
<reference evidence="1 3" key="2">
    <citation type="submission" date="2018-08" db="EMBL/GenBank/DDBJ databases">
        <title>Complete genome of the Arcobacter ellisii type strain LMG 26155.</title>
        <authorList>
            <person name="Miller W.G."/>
            <person name="Yee E."/>
            <person name="Bono J.L."/>
        </authorList>
    </citation>
    <scope>NUCLEOTIDE SEQUENCE [LARGE SCALE GENOMIC DNA]</scope>
    <source>
        <strain evidence="1 3">LMG 26155</strain>
    </source>
</reference>
<evidence type="ECO:0000313" key="2">
    <source>
        <dbReference type="EMBL" id="RXI28324.1"/>
    </source>
</evidence>
<evidence type="ECO:0000313" key="3">
    <source>
        <dbReference type="Proteomes" id="UP000262582"/>
    </source>
</evidence>
<reference evidence="2 4" key="1">
    <citation type="submission" date="2017-09" db="EMBL/GenBank/DDBJ databases">
        <title>Genomics of the genus Arcobacter.</title>
        <authorList>
            <person name="Perez-Cataluna A."/>
            <person name="Figueras M.J."/>
            <person name="Salas-Masso N."/>
        </authorList>
    </citation>
    <scope>NUCLEOTIDE SEQUENCE [LARGE SCALE GENOMIC DNA]</scope>
    <source>
        <strain evidence="2 4">CECT 7837</strain>
    </source>
</reference>
<evidence type="ECO:0000313" key="1">
    <source>
        <dbReference type="EMBL" id="AXX93989.1"/>
    </source>
</evidence>
<dbReference type="KEGG" id="aell:AELL_0294"/>
<dbReference type="Proteomes" id="UP000262582">
    <property type="component" value="Chromosome"/>
</dbReference>
<dbReference type="EMBL" id="NXIG01000023">
    <property type="protein sequence ID" value="RXI28324.1"/>
    <property type="molecule type" value="Genomic_DNA"/>
</dbReference>
<gene>
    <name evidence="1" type="ORF">AELL_0294</name>
    <name evidence="2" type="ORF">CP962_13955</name>
</gene>
<dbReference type="OrthoDB" id="10017212at2"/>
<keyword evidence="3" id="KW-1185">Reference proteome</keyword>
<dbReference type="Proteomes" id="UP000290588">
    <property type="component" value="Unassembled WGS sequence"/>
</dbReference>
<name>A0A347U561_9BACT</name>
<evidence type="ECO:0000313" key="4">
    <source>
        <dbReference type="Proteomes" id="UP000290588"/>
    </source>
</evidence>
<dbReference type="EMBL" id="CP032097">
    <property type="protein sequence ID" value="AXX93989.1"/>
    <property type="molecule type" value="Genomic_DNA"/>
</dbReference>
<proteinExistence type="predicted"/>
<dbReference type="RefSeq" id="WP_129096296.1">
    <property type="nucleotide sequence ID" value="NZ_CP032097.1"/>
</dbReference>
<accession>A0A347U561</accession>
<sequence>MSNNNILLHTNISILILKKLDNFFRNQNLEVKIDIFYEKRNEFFKLKNENPSADFAVLELAAFYNAIQIFYNLRQKAIKKNTTISTAEIKKYEDYLLKSSSNSKKFSKKEDFLLDKSSIINYLLSKNISYRIMALFIKKRYKINISHAYISQIVEKYPSIFKKKEENSND</sequence>